<name>A0A0F9G933_9ZZZZ</name>
<feature type="non-terminal residue" evidence="1">
    <location>
        <position position="1"/>
    </location>
</feature>
<comment type="caution">
    <text evidence="1">The sequence shown here is derived from an EMBL/GenBank/DDBJ whole genome shotgun (WGS) entry which is preliminary data.</text>
</comment>
<evidence type="ECO:0000313" key="1">
    <source>
        <dbReference type="EMBL" id="KKL66035.1"/>
    </source>
</evidence>
<dbReference type="EMBL" id="LAZR01027335">
    <property type="protein sequence ID" value="KKL66035.1"/>
    <property type="molecule type" value="Genomic_DNA"/>
</dbReference>
<gene>
    <name evidence="1" type="ORF">LCGC14_2149020</name>
</gene>
<protein>
    <submittedName>
        <fullName evidence="1">Uncharacterized protein</fullName>
    </submittedName>
</protein>
<reference evidence="1" key="1">
    <citation type="journal article" date="2015" name="Nature">
        <title>Complex archaea that bridge the gap between prokaryotes and eukaryotes.</title>
        <authorList>
            <person name="Spang A."/>
            <person name="Saw J.H."/>
            <person name="Jorgensen S.L."/>
            <person name="Zaremba-Niedzwiedzka K."/>
            <person name="Martijn J."/>
            <person name="Lind A.E."/>
            <person name="van Eijk R."/>
            <person name="Schleper C."/>
            <person name="Guy L."/>
            <person name="Ettema T.J."/>
        </authorList>
    </citation>
    <scope>NUCLEOTIDE SEQUENCE</scope>
</reference>
<sequence>EWGGIDEGIQETVSALNALGITTTGSCEGHTDRSAPAPWVKVTASDKPRDVAHDSKAYRNWQLENKRLCEKTLKLLNEFYSNRDVTPDVRIVIDDTAHAGFWIHNGGDVYDRWRELVAETVAKRQRGEEIRGGISAEENERRLQTLPQYQKEMRAFAKFLKGKHSSSPAR</sequence>
<organism evidence="1">
    <name type="scientific">marine sediment metagenome</name>
    <dbReference type="NCBI Taxonomy" id="412755"/>
    <lineage>
        <taxon>unclassified sequences</taxon>
        <taxon>metagenomes</taxon>
        <taxon>ecological metagenomes</taxon>
    </lineage>
</organism>
<accession>A0A0F9G933</accession>
<proteinExistence type="predicted"/>
<dbReference type="AlphaFoldDB" id="A0A0F9G933"/>